<dbReference type="InterPro" id="IPR027417">
    <property type="entry name" value="P-loop_NTPase"/>
</dbReference>
<organism evidence="20 21">
    <name type="scientific">Anaeromyxobacter dehalogenans (strain ATCC BAA-258 / DSM 21875 / 2CP-1)</name>
    <dbReference type="NCBI Taxonomy" id="455488"/>
    <lineage>
        <taxon>Bacteria</taxon>
        <taxon>Pseudomonadati</taxon>
        <taxon>Myxococcota</taxon>
        <taxon>Myxococcia</taxon>
        <taxon>Myxococcales</taxon>
        <taxon>Cystobacterineae</taxon>
        <taxon>Anaeromyxobacteraceae</taxon>
        <taxon>Anaeromyxobacter</taxon>
    </lineage>
</organism>
<feature type="domain" description="AAA" evidence="18">
    <location>
        <begin position="566"/>
        <end position="679"/>
    </location>
</feature>
<keyword evidence="4" id="KW-0997">Cell inner membrane</keyword>
<feature type="coiled-coil region" evidence="14">
    <location>
        <begin position="289"/>
        <end position="405"/>
    </location>
</feature>
<dbReference type="NCBIfam" id="TIGR01007">
    <property type="entry name" value="eps_fam"/>
    <property type="match status" value="1"/>
</dbReference>
<dbReference type="Pfam" id="PF13614">
    <property type="entry name" value="AAA_31"/>
    <property type="match status" value="1"/>
</dbReference>
<evidence type="ECO:0000256" key="9">
    <source>
        <dbReference type="ARBA" id="ARBA00022840"/>
    </source>
</evidence>
<dbReference type="Proteomes" id="UP000007089">
    <property type="component" value="Chromosome"/>
</dbReference>
<evidence type="ECO:0000256" key="4">
    <source>
        <dbReference type="ARBA" id="ARBA00022519"/>
    </source>
</evidence>
<feature type="transmembrane region" description="Helical" evidence="16">
    <location>
        <begin position="460"/>
        <end position="479"/>
    </location>
</feature>
<name>B8JCM6_ANAD2</name>
<keyword evidence="11 16" id="KW-0472">Membrane</keyword>
<evidence type="ECO:0000256" key="3">
    <source>
        <dbReference type="ARBA" id="ARBA00022475"/>
    </source>
</evidence>
<dbReference type="Pfam" id="PF13807">
    <property type="entry name" value="GNVR"/>
    <property type="match status" value="1"/>
</dbReference>
<proteinExistence type="inferred from homology"/>
<comment type="subcellular location">
    <subcellularLocation>
        <location evidence="1">Cell inner membrane</location>
        <topology evidence="1">Multi-pass membrane protein</topology>
    </subcellularLocation>
</comment>
<feature type="region of interest" description="Disordered" evidence="15">
    <location>
        <begin position="1"/>
        <end position="32"/>
    </location>
</feature>
<evidence type="ECO:0000256" key="10">
    <source>
        <dbReference type="ARBA" id="ARBA00022989"/>
    </source>
</evidence>
<dbReference type="SUPFAM" id="SSF52540">
    <property type="entry name" value="P-loop containing nucleoside triphosphate hydrolases"/>
    <property type="match status" value="1"/>
</dbReference>
<dbReference type="Pfam" id="PF23607">
    <property type="entry name" value="WZC_N"/>
    <property type="match status" value="1"/>
</dbReference>
<evidence type="ECO:0000256" key="8">
    <source>
        <dbReference type="ARBA" id="ARBA00022777"/>
    </source>
</evidence>
<keyword evidence="8" id="KW-0418">Kinase</keyword>
<keyword evidence="9" id="KW-0067">ATP-binding</keyword>
<dbReference type="InterPro" id="IPR005702">
    <property type="entry name" value="Wzc-like_C"/>
</dbReference>
<dbReference type="AlphaFoldDB" id="B8JCM6"/>
<dbReference type="RefSeq" id="WP_015935429.1">
    <property type="nucleotide sequence ID" value="NC_011891.1"/>
</dbReference>
<dbReference type="FunFam" id="3.40.50.300:FF:000527">
    <property type="entry name" value="Tyrosine-protein kinase etk"/>
    <property type="match status" value="1"/>
</dbReference>
<dbReference type="HOGENOM" id="CLU_009912_0_0_7"/>
<dbReference type="CDD" id="cd05387">
    <property type="entry name" value="BY-kinase"/>
    <property type="match status" value="1"/>
</dbReference>
<evidence type="ECO:0000256" key="15">
    <source>
        <dbReference type="SAM" id="MobiDB-lite"/>
    </source>
</evidence>
<comment type="catalytic activity">
    <reaction evidence="13">
        <text>L-tyrosyl-[protein] + ATP = O-phospho-L-tyrosyl-[protein] + ADP + H(+)</text>
        <dbReference type="Rhea" id="RHEA:10596"/>
        <dbReference type="Rhea" id="RHEA-COMP:10136"/>
        <dbReference type="Rhea" id="RHEA-COMP:20101"/>
        <dbReference type="ChEBI" id="CHEBI:15378"/>
        <dbReference type="ChEBI" id="CHEBI:30616"/>
        <dbReference type="ChEBI" id="CHEBI:46858"/>
        <dbReference type="ChEBI" id="CHEBI:61978"/>
        <dbReference type="ChEBI" id="CHEBI:456216"/>
    </reaction>
</comment>
<keyword evidence="21" id="KW-1185">Reference proteome</keyword>
<keyword evidence="12" id="KW-0829">Tyrosine-protein kinase</keyword>
<keyword evidence="5 20" id="KW-0808">Transferase</keyword>
<dbReference type="InterPro" id="IPR003856">
    <property type="entry name" value="LPS_length_determ_N"/>
</dbReference>
<dbReference type="PANTHER" id="PTHR32309">
    <property type="entry name" value="TYROSINE-PROTEIN KINASE"/>
    <property type="match status" value="1"/>
</dbReference>
<gene>
    <name evidence="20" type="ordered locus">A2cp1_4429</name>
</gene>
<evidence type="ECO:0000256" key="5">
    <source>
        <dbReference type="ARBA" id="ARBA00022679"/>
    </source>
</evidence>
<dbReference type="EC" id="2.7.10.2" evidence="20"/>
<evidence type="ECO:0000256" key="14">
    <source>
        <dbReference type="SAM" id="Coils"/>
    </source>
</evidence>
<evidence type="ECO:0000259" key="18">
    <source>
        <dbReference type="Pfam" id="PF13614"/>
    </source>
</evidence>
<evidence type="ECO:0000256" key="6">
    <source>
        <dbReference type="ARBA" id="ARBA00022692"/>
    </source>
</evidence>
<evidence type="ECO:0000256" key="7">
    <source>
        <dbReference type="ARBA" id="ARBA00022741"/>
    </source>
</evidence>
<dbReference type="KEGG" id="acp:A2cp1_4429"/>
<evidence type="ECO:0000256" key="16">
    <source>
        <dbReference type="SAM" id="Phobius"/>
    </source>
</evidence>
<evidence type="ECO:0000259" key="17">
    <source>
        <dbReference type="Pfam" id="PF02706"/>
    </source>
</evidence>
<dbReference type="GO" id="GO:0005524">
    <property type="term" value="F:ATP binding"/>
    <property type="evidence" value="ECO:0007669"/>
    <property type="project" value="UniProtKB-KW"/>
</dbReference>
<keyword evidence="10 16" id="KW-1133">Transmembrane helix</keyword>
<dbReference type="EMBL" id="CP001359">
    <property type="protein sequence ID" value="ACL67746.1"/>
    <property type="molecule type" value="Genomic_DNA"/>
</dbReference>
<dbReference type="InterPro" id="IPR050445">
    <property type="entry name" value="Bact_polysacc_biosynth/exp"/>
</dbReference>
<feature type="transmembrane region" description="Helical" evidence="16">
    <location>
        <begin position="50"/>
        <end position="69"/>
    </location>
</feature>
<dbReference type="GO" id="GO:0005886">
    <property type="term" value="C:plasma membrane"/>
    <property type="evidence" value="ECO:0007669"/>
    <property type="project" value="UniProtKB-SubCell"/>
</dbReference>
<evidence type="ECO:0000313" key="21">
    <source>
        <dbReference type="Proteomes" id="UP000007089"/>
    </source>
</evidence>
<evidence type="ECO:0000256" key="1">
    <source>
        <dbReference type="ARBA" id="ARBA00004429"/>
    </source>
</evidence>
<evidence type="ECO:0000259" key="19">
    <source>
        <dbReference type="Pfam" id="PF13807"/>
    </source>
</evidence>
<dbReference type="InterPro" id="IPR032807">
    <property type="entry name" value="GNVR"/>
</dbReference>
<evidence type="ECO:0000256" key="13">
    <source>
        <dbReference type="ARBA" id="ARBA00053015"/>
    </source>
</evidence>
<dbReference type="PANTHER" id="PTHR32309:SF32">
    <property type="entry name" value="TYROSINE-PROTEIN KINASE ETK-RELATED"/>
    <property type="match status" value="1"/>
</dbReference>
<comment type="similarity">
    <text evidence="2">Belongs to the etk/wzc family.</text>
</comment>
<keyword evidence="3" id="KW-1003">Cell membrane</keyword>
<dbReference type="InterPro" id="IPR025669">
    <property type="entry name" value="AAA_dom"/>
</dbReference>
<evidence type="ECO:0000256" key="2">
    <source>
        <dbReference type="ARBA" id="ARBA00008883"/>
    </source>
</evidence>
<sequence length="747" mass="79678">MTPKPGGPALEMVPDKRPAPPPEPAYAGDGGDGDEVSLAEYLDVLVQGRWLIAGAAAVALVCGVAYALLATPVYRSDALVQVEDKKGGTGGLGDLSALFSEASPAETEMEILRSRSLVGSVVDALKLEISAEPRRFPVVGRFLARRHRGDAPASALPGFGRFGWGGEKLTLGRLAVPEELEGEPLTLEAREGGRFALLDPDGELLVEGAAGAAASGRRTELFVAELVARPGTQFRVSHRPRDAAIADLQEDLRISEKGKKTGVIQLALEDEDPARAAAILDALSSAYLRQNVERKSAEAEKTLEFLETQLPELRGKLDVAERDLESYRSAKGSVDVSMETQAALTRAVDIEKAASELQLEIAALRQRFTEDHPLLIAARQKMGRLDEERRNLEARMRKLPEAELESARRLRDVKVANELYLTLLNKAQELKVVKEGTVGNVRILDAALVPLKPVAPKRGAVVALALLLGLAGGVALAFVRKALDQGVEDPDALERATGVGVHASVPHSDAEGIATRAAGHAGKHPVLARTDPNDLAVEALRSLRTSVQFALLEASSNVVTVGGPAPGIGKSFVTANLAVLLAEAGKRVVVVDADLRRGHLHRFLGGERAPGLTDVLSGAHTLAGALRTTEHENIRLLTTGTIPPNPAELLGSERFQRLLAELSATWDLVVVDTPPILAVADGALIARQAGVNLFVVKAGKHPIREIQAGLRALTRAGARVHGIVMNDVRLDRGLGRRSAYHYQYSYK</sequence>
<evidence type="ECO:0000256" key="11">
    <source>
        <dbReference type="ARBA" id="ARBA00023136"/>
    </source>
</evidence>
<evidence type="ECO:0000256" key="12">
    <source>
        <dbReference type="ARBA" id="ARBA00023137"/>
    </source>
</evidence>
<dbReference type="Pfam" id="PF02706">
    <property type="entry name" value="Wzz"/>
    <property type="match status" value="1"/>
</dbReference>
<keyword evidence="7" id="KW-0547">Nucleotide-binding</keyword>
<accession>B8JCM6</accession>
<keyword evidence="6 16" id="KW-0812">Transmembrane</keyword>
<evidence type="ECO:0000313" key="20">
    <source>
        <dbReference type="EMBL" id="ACL67746.1"/>
    </source>
</evidence>
<keyword evidence="14" id="KW-0175">Coiled coil</keyword>
<feature type="domain" description="Polysaccharide chain length determinant N-terminal" evidence="17">
    <location>
        <begin position="34"/>
        <end position="124"/>
    </location>
</feature>
<feature type="domain" description="Tyrosine-protein kinase G-rich" evidence="19">
    <location>
        <begin position="408"/>
        <end position="482"/>
    </location>
</feature>
<dbReference type="Gene3D" id="3.40.50.300">
    <property type="entry name" value="P-loop containing nucleotide triphosphate hydrolases"/>
    <property type="match status" value="1"/>
</dbReference>
<reference evidence="20" key="1">
    <citation type="submission" date="2009-01" db="EMBL/GenBank/DDBJ databases">
        <title>Complete sequence of Anaeromyxobacter dehalogenans 2CP-1.</title>
        <authorList>
            <consortium name="US DOE Joint Genome Institute"/>
            <person name="Lucas S."/>
            <person name="Copeland A."/>
            <person name="Lapidus A."/>
            <person name="Glavina del Rio T."/>
            <person name="Dalin E."/>
            <person name="Tice H."/>
            <person name="Bruce D."/>
            <person name="Goodwin L."/>
            <person name="Pitluck S."/>
            <person name="Saunders E."/>
            <person name="Brettin T."/>
            <person name="Detter J.C."/>
            <person name="Han C."/>
            <person name="Larimer F."/>
            <person name="Land M."/>
            <person name="Hauser L."/>
            <person name="Kyrpides N."/>
            <person name="Ovchinnikova G."/>
            <person name="Beliaev A.S."/>
            <person name="Richardson P."/>
        </authorList>
    </citation>
    <scope>NUCLEOTIDE SEQUENCE</scope>
    <source>
        <strain evidence="20">2CP-1</strain>
    </source>
</reference>
<protein>
    <submittedName>
        <fullName evidence="20">Capsular exopolysaccharide family</fullName>
        <ecNumber evidence="20">2.7.10.2</ecNumber>
    </submittedName>
</protein>
<dbReference type="GO" id="GO:0042802">
    <property type="term" value="F:identical protein binding"/>
    <property type="evidence" value="ECO:0007669"/>
    <property type="project" value="UniProtKB-ARBA"/>
</dbReference>
<dbReference type="GO" id="GO:0004715">
    <property type="term" value="F:non-membrane spanning protein tyrosine kinase activity"/>
    <property type="evidence" value="ECO:0007669"/>
    <property type="project" value="UniProtKB-EC"/>
</dbReference>